<dbReference type="InParanoid" id="A0A2P6NZY3"/>
<keyword evidence="1" id="KW-1133">Transmembrane helix</keyword>
<keyword evidence="3" id="KW-1185">Reference proteome</keyword>
<evidence type="ECO:0000256" key="1">
    <source>
        <dbReference type="SAM" id="Phobius"/>
    </source>
</evidence>
<evidence type="ECO:0000313" key="3">
    <source>
        <dbReference type="Proteomes" id="UP000241769"/>
    </source>
</evidence>
<evidence type="ECO:0000313" key="2">
    <source>
        <dbReference type="EMBL" id="PRP89512.1"/>
    </source>
</evidence>
<reference evidence="2 3" key="1">
    <citation type="journal article" date="2018" name="Genome Biol. Evol.">
        <title>Multiple Roots of Fruiting Body Formation in Amoebozoa.</title>
        <authorList>
            <person name="Hillmann F."/>
            <person name="Forbes G."/>
            <person name="Novohradska S."/>
            <person name="Ferling I."/>
            <person name="Riege K."/>
            <person name="Groth M."/>
            <person name="Westermann M."/>
            <person name="Marz M."/>
            <person name="Spaller T."/>
            <person name="Winckler T."/>
            <person name="Schaap P."/>
            <person name="Glockner G."/>
        </authorList>
    </citation>
    <scope>NUCLEOTIDE SEQUENCE [LARGE SCALE GENOMIC DNA]</scope>
    <source>
        <strain evidence="2 3">Jena</strain>
    </source>
</reference>
<dbReference type="OrthoDB" id="5587021at2759"/>
<organism evidence="2 3">
    <name type="scientific">Planoprotostelium fungivorum</name>
    <dbReference type="NCBI Taxonomy" id="1890364"/>
    <lineage>
        <taxon>Eukaryota</taxon>
        <taxon>Amoebozoa</taxon>
        <taxon>Evosea</taxon>
        <taxon>Variosea</taxon>
        <taxon>Cavosteliida</taxon>
        <taxon>Cavosteliaceae</taxon>
        <taxon>Planoprotostelium</taxon>
    </lineage>
</organism>
<feature type="transmembrane region" description="Helical" evidence="1">
    <location>
        <begin position="20"/>
        <end position="39"/>
    </location>
</feature>
<accession>A0A2P6NZY3</accession>
<name>A0A2P6NZY3_9EUKA</name>
<sequence length="253" mass="27052">MRKLGVKQRDRHEQRRQTSLMNAFTFLCLVGLLSFVAGLNSEDPNYDLAVTNERYSTYLKQFNDPSIPKPDLYLAVPNITVGYIDILVAKLNVAVSLKASVANLVKINVGASADVDETRIVIRRVNAQLLLQARLDKVRAVITQALDAIDANPSIVTGVATSVGGIVSDTPDTSGNTVLTSVDALGNISKKTVSSAGQILSVTSVGNVKDLKVVQTETNSFGQKVIVVEDNGIQISATLDSNGNVLSTQVLNQ</sequence>
<protein>
    <submittedName>
        <fullName evidence="2">Uncharacterized protein</fullName>
    </submittedName>
</protein>
<proteinExistence type="predicted"/>
<dbReference type="AlphaFoldDB" id="A0A2P6NZY3"/>
<keyword evidence="1" id="KW-0472">Membrane</keyword>
<comment type="caution">
    <text evidence="2">The sequence shown here is derived from an EMBL/GenBank/DDBJ whole genome shotgun (WGS) entry which is preliminary data.</text>
</comment>
<gene>
    <name evidence="2" type="ORF">PROFUN_00776</name>
</gene>
<keyword evidence="1" id="KW-0812">Transmembrane</keyword>
<dbReference type="Proteomes" id="UP000241769">
    <property type="component" value="Unassembled WGS sequence"/>
</dbReference>
<dbReference type="EMBL" id="MDYQ01000002">
    <property type="protein sequence ID" value="PRP89512.1"/>
    <property type="molecule type" value="Genomic_DNA"/>
</dbReference>